<dbReference type="EMBL" id="CP092109">
    <property type="protein sequence ID" value="UWZ81308.1"/>
    <property type="molecule type" value="Genomic_DNA"/>
</dbReference>
<keyword evidence="1" id="KW-0472">Membrane</keyword>
<feature type="transmembrane region" description="Helical" evidence="1">
    <location>
        <begin position="57"/>
        <end position="80"/>
    </location>
</feature>
<sequence>MSSAVVQENPPRHWRRWFALLGGGFAWTYHLISIYAVGEFGCVSGLDRLTFAGISAVAWLILIFSALSFTVALAAALIGYRDKQWDARQQSPGREEEGGRFLSQFGFLLSSLFALIIFVETLPVFAYLGGC</sequence>
<accession>A0ABY5ZRQ2</accession>
<keyword evidence="3" id="KW-1185">Reference proteome</keyword>
<dbReference type="Proteomes" id="UP001060414">
    <property type="component" value="Chromosome"/>
</dbReference>
<proteinExistence type="predicted"/>
<evidence type="ECO:0000313" key="2">
    <source>
        <dbReference type="EMBL" id="UWZ81308.1"/>
    </source>
</evidence>
<name>A0ABY5ZRQ2_9BACT</name>
<reference evidence="2" key="1">
    <citation type="journal article" date="2022" name="Environ. Microbiol.">
        <title>Geoalkalibacter halelectricus SAP #1 sp. nov. possessing extracellular electron transfer and mineral#reducing capabilities from a haloalkaline environment.</title>
        <authorList>
            <person name="Yadav S."/>
            <person name="Singh R."/>
            <person name="Sundharam S.S."/>
            <person name="Chaudhary S."/>
            <person name="Krishnamurthi S."/>
            <person name="Patil S.A."/>
        </authorList>
    </citation>
    <scope>NUCLEOTIDE SEQUENCE</scope>
    <source>
        <strain evidence="2">SAP-1</strain>
    </source>
</reference>
<evidence type="ECO:0000256" key="1">
    <source>
        <dbReference type="SAM" id="Phobius"/>
    </source>
</evidence>
<feature type="transmembrane region" description="Helical" evidence="1">
    <location>
        <begin position="17"/>
        <end position="37"/>
    </location>
</feature>
<dbReference type="RefSeq" id="WP_260749683.1">
    <property type="nucleotide sequence ID" value="NZ_CP092109.1"/>
</dbReference>
<evidence type="ECO:0000313" key="3">
    <source>
        <dbReference type="Proteomes" id="UP001060414"/>
    </source>
</evidence>
<keyword evidence="1" id="KW-1133">Transmembrane helix</keyword>
<feature type="transmembrane region" description="Helical" evidence="1">
    <location>
        <begin position="101"/>
        <end position="128"/>
    </location>
</feature>
<gene>
    <name evidence="2" type="ORF">L9S41_07935</name>
</gene>
<keyword evidence="1" id="KW-0812">Transmembrane</keyword>
<organism evidence="2 3">
    <name type="scientific">Geoalkalibacter halelectricus</name>
    <dbReference type="NCBI Taxonomy" id="2847045"/>
    <lineage>
        <taxon>Bacteria</taxon>
        <taxon>Pseudomonadati</taxon>
        <taxon>Thermodesulfobacteriota</taxon>
        <taxon>Desulfuromonadia</taxon>
        <taxon>Desulfuromonadales</taxon>
        <taxon>Geoalkalibacteraceae</taxon>
        <taxon>Geoalkalibacter</taxon>
    </lineage>
</organism>
<protein>
    <submittedName>
        <fullName evidence="2">Uncharacterized protein</fullName>
    </submittedName>
</protein>